<accession>A0A2W1N3F2</accession>
<feature type="domain" description="ABC transmembrane type-1" evidence="8">
    <location>
        <begin position="71"/>
        <end position="261"/>
    </location>
</feature>
<comment type="caution">
    <text evidence="9">The sequence shown here is derived from an EMBL/GenBank/DDBJ whole genome shotgun (WGS) entry which is preliminary data.</text>
</comment>
<dbReference type="RefSeq" id="WP_089201610.1">
    <property type="nucleotide sequence ID" value="NZ_NHRJ02000019.1"/>
</dbReference>
<dbReference type="Proteomes" id="UP000214746">
    <property type="component" value="Unassembled WGS sequence"/>
</dbReference>
<keyword evidence="2 7" id="KW-0813">Transport</keyword>
<name>A0A2W1N3F2_PAEXE</name>
<keyword evidence="4 7" id="KW-0812">Transmembrane</keyword>
<comment type="subcellular location">
    <subcellularLocation>
        <location evidence="1 7">Cell membrane</location>
        <topology evidence="1 7">Multi-pass membrane protein</topology>
    </subcellularLocation>
</comment>
<sequence>MVGQSPLKNILLHTVLLLGVAVSVFPFYWLAVMATRTTSEIYRFPPTLTFGGELLNNIRNVLSHIDFFGSLLNTLFVAVSSSVLVLFFCSLAGFAFAKFEFPGKKILFSLLLLTMMIPHQLSLIPSFMIMQKLGWVGTFKALIVPGMASAFGIFWLRQYASGAVHDELLSAGRIDGCGYFRLYWNVGLPILKPALAFLGIFSFIGSWNDYLWPLVILTKPEKYTLQVTLSQLNGVYSTDFAMVMAGTLMATLPLIVMFLLVSRQFISDIAAGAIKD</sequence>
<feature type="transmembrane region" description="Helical" evidence="7">
    <location>
        <begin position="71"/>
        <end position="94"/>
    </location>
</feature>
<evidence type="ECO:0000256" key="7">
    <source>
        <dbReference type="RuleBase" id="RU363032"/>
    </source>
</evidence>
<feature type="transmembrane region" description="Helical" evidence="7">
    <location>
        <begin position="135"/>
        <end position="156"/>
    </location>
</feature>
<gene>
    <name evidence="9" type="ORF">CBW46_019370</name>
</gene>
<dbReference type="Gene3D" id="1.10.3720.10">
    <property type="entry name" value="MetI-like"/>
    <property type="match status" value="1"/>
</dbReference>
<evidence type="ECO:0000313" key="10">
    <source>
        <dbReference type="Proteomes" id="UP000214746"/>
    </source>
</evidence>
<evidence type="ECO:0000256" key="3">
    <source>
        <dbReference type="ARBA" id="ARBA00022475"/>
    </source>
</evidence>
<keyword evidence="10" id="KW-1185">Reference proteome</keyword>
<evidence type="ECO:0000256" key="1">
    <source>
        <dbReference type="ARBA" id="ARBA00004651"/>
    </source>
</evidence>
<evidence type="ECO:0000256" key="5">
    <source>
        <dbReference type="ARBA" id="ARBA00022989"/>
    </source>
</evidence>
<keyword evidence="6 7" id="KW-0472">Membrane</keyword>
<keyword evidence="5 7" id="KW-1133">Transmembrane helix</keyword>
<dbReference type="InterPro" id="IPR035906">
    <property type="entry name" value="MetI-like_sf"/>
</dbReference>
<dbReference type="PANTHER" id="PTHR43744:SF12">
    <property type="entry name" value="ABC TRANSPORTER PERMEASE PROTEIN MG189-RELATED"/>
    <property type="match status" value="1"/>
</dbReference>
<protein>
    <submittedName>
        <fullName evidence="9">Carbohydrate ABC transporter permease</fullName>
    </submittedName>
</protein>
<dbReference type="GO" id="GO:0005886">
    <property type="term" value="C:plasma membrane"/>
    <property type="evidence" value="ECO:0007669"/>
    <property type="project" value="UniProtKB-SubCell"/>
</dbReference>
<dbReference type="GO" id="GO:0055085">
    <property type="term" value="P:transmembrane transport"/>
    <property type="evidence" value="ECO:0007669"/>
    <property type="project" value="InterPro"/>
</dbReference>
<feature type="transmembrane region" description="Helical" evidence="7">
    <location>
        <begin position="12"/>
        <end position="31"/>
    </location>
</feature>
<proteinExistence type="inferred from homology"/>
<dbReference type="PROSITE" id="PS50928">
    <property type="entry name" value="ABC_TM1"/>
    <property type="match status" value="1"/>
</dbReference>
<reference evidence="9" key="1">
    <citation type="submission" date="2018-06" db="EMBL/GenBank/DDBJ databases">
        <title>Paenibacillus xerothermodurans sp. nov. an extremely dry heat resistant spore forming bacterium isolated from the soil of Cape Canaveral, Florida.</title>
        <authorList>
            <person name="Seuylemezian A."/>
            <person name="Kaur N."/>
            <person name="Patil P."/>
            <person name="Patil P."/>
            <person name="Mayilraj S."/>
            <person name="Vaishampayan P."/>
        </authorList>
    </citation>
    <scope>NUCLEOTIDE SEQUENCE [LARGE SCALE GENOMIC DNA]</scope>
    <source>
        <strain evidence="9">ATCC 27380</strain>
    </source>
</reference>
<evidence type="ECO:0000313" key="9">
    <source>
        <dbReference type="EMBL" id="PZE19249.1"/>
    </source>
</evidence>
<dbReference type="EMBL" id="NHRJ02000019">
    <property type="protein sequence ID" value="PZE19249.1"/>
    <property type="molecule type" value="Genomic_DNA"/>
</dbReference>
<feature type="transmembrane region" description="Helical" evidence="7">
    <location>
        <begin position="182"/>
        <end position="204"/>
    </location>
</feature>
<evidence type="ECO:0000256" key="4">
    <source>
        <dbReference type="ARBA" id="ARBA00022692"/>
    </source>
</evidence>
<dbReference type="Pfam" id="PF00528">
    <property type="entry name" value="BPD_transp_1"/>
    <property type="match status" value="1"/>
</dbReference>
<dbReference type="PANTHER" id="PTHR43744">
    <property type="entry name" value="ABC TRANSPORTER PERMEASE PROTEIN MG189-RELATED-RELATED"/>
    <property type="match status" value="1"/>
</dbReference>
<evidence type="ECO:0000259" key="8">
    <source>
        <dbReference type="PROSITE" id="PS50928"/>
    </source>
</evidence>
<dbReference type="OrthoDB" id="9771544at2"/>
<dbReference type="InterPro" id="IPR000515">
    <property type="entry name" value="MetI-like"/>
</dbReference>
<organism evidence="9 10">
    <name type="scientific">Paenibacillus xerothermodurans</name>
    <dbReference type="NCBI Taxonomy" id="1977292"/>
    <lineage>
        <taxon>Bacteria</taxon>
        <taxon>Bacillati</taxon>
        <taxon>Bacillota</taxon>
        <taxon>Bacilli</taxon>
        <taxon>Bacillales</taxon>
        <taxon>Paenibacillaceae</taxon>
        <taxon>Paenibacillus</taxon>
    </lineage>
</organism>
<dbReference type="AlphaFoldDB" id="A0A2W1N3F2"/>
<comment type="similarity">
    <text evidence="7">Belongs to the binding-protein-dependent transport system permease family.</text>
</comment>
<evidence type="ECO:0000256" key="6">
    <source>
        <dbReference type="ARBA" id="ARBA00023136"/>
    </source>
</evidence>
<keyword evidence="3" id="KW-1003">Cell membrane</keyword>
<feature type="transmembrane region" description="Helical" evidence="7">
    <location>
        <begin position="240"/>
        <end position="261"/>
    </location>
</feature>
<dbReference type="SUPFAM" id="SSF161098">
    <property type="entry name" value="MetI-like"/>
    <property type="match status" value="1"/>
</dbReference>
<evidence type="ECO:0000256" key="2">
    <source>
        <dbReference type="ARBA" id="ARBA00022448"/>
    </source>
</evidence>